<feature type="non-terminal residue" evidence="2">
    <location>
        <position position="96"/>
    </location>
</feature>
<organism evidence="2">
    <name type="scientific">Helianthus petiolaris</name>
    <name type="common">Prairie sunflower</name>
    <dbReference type="NCBI Taxonomy" id="4234"/>
    <lineage>
        <taxon>Eukaryota</taxon>
        <taxon>Viridiplantae</taxon>
        <taxon>Streptophyta</taxon>
        <taxon>Embryophyta</taxon>
        <taxon>Tracheophyta</taxon>
        <taxon>Spermatophyta</taxon>
        <taxon>Magnoliopsida</taxon>
        <taxon>eudicotyledons</taxon>
        <taxon>Gunneridae</taxon>
        <taxon>Pentapetalae</taxon>
        <taxon>asterids</taxon>
        <taxon>campanulids</taxon>
        <taxon>Asterales</taxon>
        <taxon>Asteraceae</taxon>
        <taxon>Asteroideae</taxon>
        <taxon>Heliantheae alliance</taxon>
        <taxon>Heliantheae</taxon>
        <taxon>Helianthus</taxon>
    </lineage>
</organism>
<reference evidence="2" key="1">
    <citation type="journal article" date="2008" name="Evolution">
        <title>Molecular demographic history of the annual sunflowers Helianthus annuus and H. petiolaris--large effective population sizes and rates of long-term gene flow.</title>
        <authorList>
            <person name="Strasburg J.L."/>
            <person name="Rieseberg L.H."/>
        </authorList>
    </citation>
    <scope>NUCLEOTIDE SEQUENCE</scope>
    <source>
        <strain evidence="2">PetNM2_1</strain>
    </source>
</reference>
<dbReference type="AlphaFoldDB" id="B2ZNB2"/>
<proteinExistence type="predicted"/>
<evidence type="ECO:0000256" key="1">
    <source>
        <dbReference type="SAM" id="Phobius"/>
    </source>
</evidence>
<accession>B2ZNB2</accession>
<keyword evidence="1" id="KW-0472">Membrane</keyword>
<protein>
    <submittedName>
        <fullName evidence="2">Auxin efflux carrier-like protein</fullName>
    </submittedName>
</protein>
<evidence type="ECO:0000313" key="2">
    <source>
        <dbReference type="EMBL" id="ACD64686.1"/>
    </source>
</evidence>
<sequence>NLVRVFSEDSGKNKTETVKEDLTIPLLPSTEAESSTTTEGKMKVMFKAMKRHWRKLSKRVNLSAIFAPSTSGAIVGFLIGTIAPIRRLLIGDTAPL</sequence>
<name>B2ZNB2_HELPE</name>
<feature type="transmembrane region" description="Helical" evidence="1">
    <location>
        <begin position="60"/>
        <end position="83"/>
    </location>
</feature>
<dbReference type="EMBL" id="EU675067">
    <property type="protein sequence ID" value="ACD64686.1"/>
    <property type="molecule type" value="Genomic_DNA"/>
</dbReference>
<keyword evidence="1" id="KW-0812">Transmembrane</keyword>
<feature type="non-terminal residue" evidence="2">
    <location>
        <position position="1"/>
    </location>
</feature>
<keyword evidence="1" id="KW-1133">Transmembrane helix</keyword>